<keyword evidence="2" id="KW-1185">Reference proteome</keyword>
<proteinExistence type="predicted"/>
<dbReference type="SUPFAM" id="SSF56672">
    <property type="entry name" value="DNA/RNA polymerases"/>
    <property type="match status" value="1"/>
</dbReference>
<organism evidence="1 2">
    <name type="scientific">Elysia marginata</name>
    <dbReference type="NCBI Taxonomy" id="1093978"/>
    <lineage>
        <taxon>Eukaryota</taxon>
        <taxon>Metazoa</taxon>
        <taxon>Spiralia</taxon>
        <taxon>Lophotrochozoa</taxon>
        <taxon>Mollusca</taxon>
        <taxon>Gastropoda</taxon>
        <taxon>Heterobranchia</taxon>
        <taxon>Euthyneura</taxon>
        <taxon>Panpulmonata</taxon>
        <taxon>Sacoglossa</taxon>
        <taxon>Placobranchoidea</taxon>
        <taxon>Plakobranchidae</taxon>
        <taxon>Elysia</taxon>
    </lineage>
</organism>
<sequence>MPSRVSAVKNFPQPRDVKALQEFLGIMIFYHRFTPNLASILRPLFQVINTSKPRQALNWTNEMVWRMIGSPALAFRGTYYRIAVHSLPLRCGLTMANALESGYISISPSGQRIGRKVSPLAKNSSESQTHRQQLGEELPWVLLGLRIAPKEVLGYSSAELVYGEPLTVPGEFTPSQALPWSAT</sequence>
<dbReference type="EMBL" id="BMAT01009029">
    <property type="protein sequence ID" value="GFR97207.1"/>
    <property type="molecule type" value="Genomic_DNA"/>
</dbReference>
<gene>
    <name evidence="1" type="ORF">ElyMa_004471900</name>
</gene>
<accession>A0AAV4HGC3</accession>
<name>A0AAV4HGC3_9GAST</name>
<dbReference type="PANTHER" id="PTHR33064">
    <property type="entry name" value="POL PROTEIN"/>
    <property type="match status" value="1"/>
</dbReference>
<dbReference type="AlphaFoldDB" id="A0AAV4HGC3"/>
<reference evidence="1 2" key="1">
    <citation type="journal article" date="2021" name="Elife">
        <title>Chloroplast acquisition without the gene transfer in kleptoplastic sea slugs, Plakobranchus ocellatus.</title>
        <authorList>
            <person name="Maeda T."/>
            <person name="Takahashi S."/>
            <person name="Yoshida T."/>
            <person name="Shimamura S."/>
            <person name="Takaki Y."/>
            <person name="Nagai Y."/>
            <person name="Toyoda A."/>
            <person name="Suzuki Y."/>
            <person name="Arimoto A."/>
            <person name="Ishii H."/>
            <person name="Satoh N."/>
            <person name="Nishiyama T."/>
            <person name="Hasebe M."/>
            <person name="Maruyama T."/>
            <person name="Minagawa J."/>
            <person name="Obokata J."/>
            <person name="Shigenobu S."/>
        </authorList>
    </citation>
    <scope>NUCLEOTIDE SEQUENCE [LARGE SCALE GENOMIC DNA]</scope>
</reference>
<dbReference type="InterPro" id="IPR051320">
    <property type="entry name" value="Viral_Replic_Matur_Polypro"/>
</dbReference>
<dbReference type="InterPro" id="IPR043502">
    <property type="entry name" value="DNA/RNA_pol_sf"/>
</dbReference>
<dbReference type="PANTHER" id="PTHR33064:SF37">
    <property type="entry name" value="RIBONUCLEASE H"/>
    <property type="match status" value="1"/>
</dbReference>
<evidence type="ECO:0000313" key="1">
    <source>
        <dbReference type="EMBL" id="GFR97207.1"/>
    </source>
</evidence>
<dbReference type="InterPro" id="IPR043128">
    <property type="entry name" value="Rev_trsase/Diguanyl_cyclase"/>
</dbReference>
<dbReference type="Gene3D" id="3.30.70.270">
    <property type="match status" value="1"/>
</dbReference>
<dbReference type="Proteomes" id="UP000762676">
    <property type="component" value="Unassembled WGS sequence"/>
</dbReference>
<comment type="caution">
    <text evidence="1">The sequence shown here is derived from an EMBL/GenBank/DDBJ whole genome shotgun (WGS) entry which is preliminary data.</text>
</comment>
<protein>
    <submittedName>
        <fullName evidence="1">Pol polyprotein</fullName>
    </submittedName>
</protein>
<evidence type="ECO:0000313" key="2">
    <source>
        <dbReference type="Proteomes" id="UP000762676"/>
    </source>
</evidence>